<reference evidence="1" key="1">
    <citation type="journal article" date="2023" name="Nat. Commun.">
        <title>Diploid and tetraploid genomes of Acorus and the evolution of monocots.</title>
        <authorList>
            <person name="Ma L."/>
            <person name="Liu K.W."/>
            <person name="Li Z."/>
            <person name="Hsiao Y.Y."/>
            <person name="Qi Y."/>
            <person name="Fu T."/>
            <person name="Tang G.D."/>
            <person name="Zhang D."/>
            <person name="Sun W.H."/>
            <person name="Liu D.K."/>
            <person name="Li Y."/>
            <person name="Chen G.Z."/>
            <person name="Liu X.D."/>
            <person name="Liao X.Y."/>
            <person name="Jiang Y.T."/>
            <person name="Yu X."/>
            <person name="Hao Y."/>
            <person name="Huang J."/>
            <person name="Zhao X.W."/>
            <person name="Ke S."/>
            <person name="Chen Y.Y."/>
            <person name="Wu W.L."/>
            <person name="Hsu J.L."/>
            <person name="Lin Y.F."/>
            <person name="Huang M.D."/>
            <person name="Li C.Y."/>
            <person name="Huang L."/>
            <person name="Wang Z.W."/>
            <person name="Zhao X."/>
            <person name="Zhong W.Y."/>
            <person name="Peng D.H."/>
            <person name="Ahmad S."/>
            <person name="Lan S."/>
            <person name="Zhang J.S."/>
            <person name="Tsai W.C."/>
            <person name="Van de Peer Y."/>
            <person name="Liu Z.J."/>
        </authorList>
    </citation>
    <scope>NUCLEOTIDE SEQUENCE</scope>
    <source>
        <strain evidence="1">CP</strain>
    </source>
</reference>
<name>A0AAV9DU08_ACOCL</name>
<reference evidence="1" key="2">
    <citation type="submission" date="2023-06" db="EMBL/GenBank/DDBJ databases">
        <authorList>
            <person name="Ma L."/>
            <person name="Liu K.-W."/>
            <person name="Li Z."/>
            <person name="Hsiao Y.-Y."/>
            <person name="Qi Y."/>
            <person name="Fu T."/>
            <person name="Tang G."/>
            <person name="Zhang D."/>
            <person name="Sun W.-H."/>
            <person name="Liu D.-K."/>
            <person name="Li Y."/>
            <person name="Chen G.-Z."/>
            <person name="Liu X.-D."/>
            <person name="Liao X.-Y."/>
            <person name="Jiang Y.-T."/>
            <person name="Yu X."/>
            <person name="Hao Y."/>
            <person name="Huang J."/>
            <person name="Zhao X.-W."/>
            <person name="Ke S."/>
            <person name="Chen Y.-Y."/>
            <person name="Wu W.-L."/>
            <person name="Hsu J.-L."/>
            <person name="Lin Y.-F."/>
            <person name="Huang M.-D."/>
            <person name="Li C.-Y."/>
            <person name="Huang L."/>
            <person name="Wang Z.-W."/>
            <person name="Zhao X."/>
            <person name="Zhong W.-Y."/>
            <person name="Peng D.-H."/>
            <person name="Ahmad S."/>
            <person name="Lan S."/>
            <person name="Zhang J.-S."/>
            <person name="Tsai W.-C."/>
            <person name="Van De Peer Y."/>
            <person name="Liu Z.-J."/>
        </authorList>
    </citation>
    <scope>NUCLEOTIDE SEQUENCE</scope>
    <source>
        <strain evidence="1">CP</strain>
        <tissue evidence="1">Leaves</tissue>
    </source>
</reference>
<evidence type="ECO:0000313" key="2">
    <source>
        <dbReference type="Proteomes" id="UP001180020"/>
    </source>
</evidence>
<accession>A0AAV9DU08</accession>
<proteinExistence type="predicted"/>
<dbReference type="AlphaFoldDB" id="A0AAV9DU08"/>
<comment type="caution">
    <text evidence="1">The sequence shown here is derived from an EMBL/GenBank/DDBJ whole genome shotgun (WGS) entry which is preliminary data.</text>
</comment>
<dbReference type="EMBL" id="JAUJYO010000011">
    <property type="protein sequence ID" value="KAK1304436.1"/>
    <property type="molecule type" value="Genomic_DNA"/>
</dbReference>
<sequence length="63" mass="7177">MGRQRRGFSVGKKRALKRVIERHCKEPNMWESLSSTLANMKSKIPSTRHPHHLLLAAAIRSDG</sequence>
<gene>
    <name evidence="1" type="ORF">QJS10_CPB11g01330</name>
</gene>
<organism evidence="1 2">
    <name type="scientific">Acorus calamus</name>
    <name type="common">Sweet flag</name>
    <dbReference type="NCBI Taxonomy" id="4465"/>
    <lineage>
        <taxon>Eukaryota</taxon>
        <taxon>Viridiplantae</taxon>
        <taxon>Streptophyta</taxon>
        <taxon>Embryophyta</taxon>
        <taxon>Tracheophyta</taxon>
        <taxon>Spermatophyta</taxon>
        <taxon>Magnoliopsida</taxon>
        <taxon>Liliopsida</taxon>
        <taxon>Acoraceae</taxon>
        <taxon>Acorus</taxon>
    </lineage>
</organism>
<keyword evidence="2" id="KW-1185">Reference proteome</keyword>
<protein>
    <submittedName>
        <fullName evidence="1">Uncharacterized protein</fullName>
    </submittedName>
</protein>
<dbReference type="Proteomes" id="UP001180020">
    <property type="component" value="Unassembled WGS sequence"/>
</dbReference>
<evidence type="ECO:0000313" key="1">
    <source>
        <dbReference type="EMBL" id="KAK1304436.1"/>
    </source>
</evidence>